<keyword evidence="10" id="KW-1185">Reference proteome</keyword>
<dbReference type="InterPro" id="IPR020861">
    <property type="entry name" value="Triosephosphate_isomerase_AS"/>
</dbReference>
<evidence type="ECO:0000313" key="9">
    <source>
        <dbReference type="EMBL" id="APJ04131.1"/>
    </source>
</evidence>
<keyword evidence="4 7" id="KW-0963">Cytoplasm</keyword>
<dbReference type="InterPro" id="IPR013785">
    <property type="entry name" value="Aldolase_TIM"/>
</dbReference>
<dbReference type="GO" id="GO:0046166">
    <property type="term" value="P:glyceraldehyde-3-phosphate biosynthetic process"/>
    <property type="evidence" value="ECO:0007669"/>
    <property type="project" value="TreeGrafter"/>
</dbReference>
<evidence type="ECO:0000256" key="2">
    <source>
        <dbReference type="ARBA" id="ARBA00007422"/>
    </source>
</evidence>
<proteinExistence type="inferred from homology"/>
<dbReference type="PROSITE" id="PS00171">
    <property type="entry name" value="TIM_1"/>
    <property type="match status" value="1"/>
</dbReference>
<dbReference type="OrthoDB" id="882088at2"/>
<dbReference type="NCBIfam" id="TIGR00419">
    <property type="entry name" value="tim"/>
    <property type="match status" value="1"/>
</dbReference>
<dbReference type="KEGG" id="saqi:AXG55_09530"/>
<dbReference type="UniPathway" id="UPA00138"/>
<evidence type="ECO:0000256" key="6">
    <source>
        <dbReference type="ARBA" id="ARBA00023235"/>
    </source>
</evidence>
<feature type="binding site" evidence="7">
    <location>
        <begin position="12"/>
        <end position="14"/>
    </location>
    <ligand>
        <name>substrate</name>
    </ligand>
</feature>
<dbReference type="GO" id="GO:0004807">
    <property type="term" value="F:triose-phosphate isomerase activity"/>
    <property type="evidence" value="ECO:0007669"/>
    <property type="project" value="UniProtKB-UniRule"/>
</dbReference>
<organism evidence="9 10">
    <name type="scientific">Silvanigrella aquatica</name>
    <dbReference type="NCBI Taxonomy" id="1915309"/>
    <lineage>
        <taxon>Bacteria</taxon>
        <taxon>Pseudomonadati</taxon>
        <taxon>Bdellovibrionota</taxon>
        <taxon>Oligoflexia</taxon>
        <taxon>Silvanigrellales</taxon>
        <taxon>Silvanigrellaceae</taxon>
        <taxon>Silvanigrella</taxon>
    </lineage>
</organism>
<dbReference type="InterPro" id="IPR022896">
    <property type="entry name" value="TrioseP_Isoase_bac/euk"/>
</dbReference>
<evidence type="ECO:0000256" key="8">
    <source>
        <dbReference type="RuleBase" id="RU363013"/>
    </source>
</evidence>
<reference evidence="9 10" key="1">
    <citation type="submission" date="2016-10" db="EMBL/GenBank/DDBJ databases">
        <title>Silvanigrella aquatica sp. nov., isolated from a freshwater lake located in the Black Forest, Germany, description of Silvanigrellaceae fam. nov., Silvanigrellales ord. nov., reclassification of the order Bdellovibrionales in the class Oligoflexia, reclassification of the families Bacteriovoracaceae and Halobacteriovoraceae in the new order Bacteriovoracales ord. nov., and reclassification of the family Pseudobacteriovoracaceae in the order Oligoflexiales.</title>
        <authorList>
            <person name="Hahn M.W."/>
            <person name="Schmidt J."/>
            <person name="Koll U."/>
            <person name="Rohde M."/>
            <person name="Verbag S."/>
            <person name="Pitt A."/>
            <person name="Nakai R."/>
            <person name="Naganuma T."/>
            <person name="Lang E."/>
        </authorList>
    </citation>
    <scope>NUCLEOTIDE SEQUENCE [LARGE SCALE GENOMIC DNA]</scope>
    <source>
        <strain evidence="9 10">MWH-Nonnen-W8red</strain>
    </source>
</reference>
<comment type="function">
    <text evidence="7">Involved in the gluconeogenesis. Catalyzes stereospecifically the conversion of dihydroxyacetone phosphate (DHAP) to D-glyceraldehyde-3-phosphate (G3P).</text>
</comment>
<comment type="catalytic activity">
    <reaction evidence="7 8">
        <text>D-glyceraldehyde 3-phosphate = dihydroxyacetone phosphate</text>
        <dbReference type="Rhea" id="RHEA:18585"/>
        <dbReference type="ChEBI" id="CHEBI:57642"/>
        <dbReference type="ChEBI" id="CHEBI:59776"/>
        <dbReference type="EC" id="5.3.1.1"/>
    </reaction>
</comment>
<feature type="active site" description="Electrophile" evidence="7">
    <location>
        <position position="98"/>
    </location>
</feature>
<comment type="pathway">
    <text evidence="1 7 8">Carbohydrate degradation; glycolysis; D-glyceraldehyde 3-phosphate from glycerone phosphate: step 1/1.</text>
</comment>
<keyword evidence="5 7" id="KW-0324">Glycolysis</keyword>
<feature type="active site" description="Proton acceptor" evidence="7">
    <location>
        <position position="180"/>
    </location>
</feature>
<dbReference type="UniPathway" id="UPA00109">
    <property type="reaction ID" value="UER00189"/>
</dbReference>
<dbReference type="CDD" id="cd00311">
    <property type="entry name" value="TIM"/>
    <property type="match status" value="1"/>
</dbReference>
<dbReference type="SUPFAM" id="SSF51351">
    <property type="entry name" value="Triosephosphate isomerase (TIM)"/>
    <property type="match status" value="1"/>
</dbReference>
<dbReference type="AlphaFoldDB" id="A0A1L4D1R1"/>
<dbReference type="EC" id="5.3.1.1" evidence="7 8"/>
<dbReference type="GO" id="GO:0019563">
    <property type="term" value="P:glycerol catabolic process"/>
    <property type="evidence" value="ECO:0007669"/>
    <property type="project" value="TreeGrafter"/>
</dbReference>
<evidence type="ECO:0000256" key="4">
    <source>
        <dbReference type="ARBA" id="ARBA00022490"/>
    </source>
</evidence>
<dbReference type="InterPro" id="IPR035990">
    <property type="entry name" value="TIM_sf"/>
</dbReference>
<comment type="similarity">
    <text evidence="2 7 8">Belongs to the triosephosphate isomerase family.</text>
</comment>
<dbReference type="PROSITE" id="PS51440">
    <property type="entry name" value="TIM_2"/>
    <property type="match status" value="1"/>
</dbReference>
<name>A0A1L4D1R1_9BACT</name>
<sequence>MSSARKKLVIGNWKMFKNATSASSDFSDFSNLIASQAHNIEVGIAAPSVFLADLVRKTQNSVTLYAQNSHWAPEGAFTGEVSAPMLKSMGVSGSLVAHSERRQMFGETNETAGARVGALIGAGMKAVLCVGETLEQREKGQLKEILKQQIEKAIQASGIKHASEILGADPLRPLLSIAYEPVWAIGTGKAATSVEAQEAHAFIREVLSNCFNKETSEKLKIIYGGSVKLNNIHEFISCPDVDGGLVGGASLVPKDFYDLCMKCC</sequence>
<dbReference type="RefSeq" id="WP_148697884.1">
    <property type="nucleotide sequence ID" value="NZ_CP017834.1"/>
</dbReference>
<evidence type="ECO:0000256" key="5">
    <source>
        <dbReference type="ARBA" id="ARBA00023152"/>
    </source>
</evidence>
<dbReference type="GO" id="GO:0006096">
    <property type="term" value="P:glycolytic process"/>
    <property type="evidence" value="ECO:0007669"/>
    <property type="project" value="UniProtKB-UniRule"/>
</dbReference>
<dbReference type="Gene3D" id="3.20.20.70">
    <property type="entry name" value="Aldolase class I"/>
    <property type="match status" value="1"/>
</dbReference>
<dbReference type="HAMAP" id="MF_00147_B">
    <property type="entry name" value="TIM_B"/>
    <property type="match status" value="1"/>
</dbReference>
<protein>
    <recommendedName>
        <fullName evidence="7 8">Triosephosphate isomerase</fullName>
        <shortName evidence="7">TIM</shortName>
        <shortName evidence="7">TPI</shortName>
        <ecNumber evidence="7 8">5.3.1.1</ecNumber>
    </recommendedName>
    <alternativeName>
        <fullName evidence="7">Triose-phosphate isomerase</fullName>
    </alternativeName>
</protein>
<dbReference type="PANTHER" id="PTHR21139">
    <property type="entry name" value="TRIOSEPHOSPHATE ISOMERASE"/>
    <property type="match status" value="1"/>
</dbReference>
<dbReference type="GO" id="GO:0006094">
    <property type="term" value="P:gluconeogenesis"/>
    <property type="evidence" value="ECO:0007669"/>
    <property type="project" value="UniProtKB-UniRule"/>
</dbReference>
<keyword evidence="3 7" id="KW-0312">Gluconeogenesis</keyword>
<feature type="binding site" evidence="7">
    <location>
        <position position="186"/>
    </location>
    <ligand>
        <name>substrate</name>
    </ligand>
</feature>
<comment type="subunit">
    <text evidence="7 8">Homodimer.</text>
</comment>
<feature type="binding site" evidence="7">
    <location>
        <begin position="247"/>
        <end position="248"/>
    </location>
    <ligand>
        <name>substrate</name>
    </ligand>
</feature>
<dbReference type="Pfam" id="PF00121">
    <property type="entry name" value="TIM"/>
    <property type="match status" value="1"/>
</dbReference>
<dbReference type="Proteomes" id="UP000184731">
    <property type="component" value="Chromosome"/>
</dbReference>
<dbReference type="GO" id="GO:0005829">
    <property type="term" value="C:cytosol"/>
    <property type="evidence" value="ECO:0007669"/>
    <property type="project" value="TreeGrafter"/>
</dbReference>
<comment type="pathway">
    <text evidence="7 8">Carbohydrate biosynthesis; gluconeogenesis.</text>
</comment>
<evidence type="ECO:0000313" key="10">
    <source>
        <dbReference type="Proteomes" id="UP000184731"/>
    </source>
</evidence>
<dbReference type="FunFam" id="3.20.20.70:FF:000016">
    <property type="entry name" value="Triosephosphate isomerase"/>
    <property type="match status" value="1"/>
</dbReference>
<keyword evidence="6 7" id="KW-0413">Isomerase</keyword>
<dbReference type="InterPro" id="IPR000652">
    <property type="entry name" value="Triosephosphate_isomerase"/>
</dbReference>
<evidence type="ECO:0000256" key="3">
    <source>
        <dbReference type="ARBA" id="ARBA00022432"/>
    </source>
</evidence>
<evidence type="ECO:0000256" key="1">
    <source>
        <dbReference type="ARBA" id="ARBA00004680"/>
    </source>
</evidence>
<dbReference type="PANTHER" id="PTHR21139:SF42">
    <property type="entry name" value="TRIOSEPHOSPHATE ISOMERASE"/>
    <property type="match status" value="1"/>
</dbReference>
<gene>
    <name evidence="7" type="primary">tpiA</name>
    <name evidence="9" type="ORF">AXG55_09530</name>
</gene>
<evidence type="ECO:0000256" key="7">
    <source>
        <dbReference type="HAMAP-Rule" id="MF_00147"/>
    </source>
</evidence>
<comment type="subcellular location">
    <subcellularLocation>
        <location evidence="7 8">Cytoplasm</location>
    </subcellularLocation>
</comment>
<accession>A0A1L4D1R1</accession>
<dbReference type="STRING" id="1915309.AXG55_09530"/>
<dbReference type="EMBL" id="CP017834">
    <property type="protein sequence ID" value="APJ04131.1"/>
    <property type="molecule type" value="Genomic_DNA"/>
</dbReference>
<feature type="binding site" evidence="7">
    <location>
        <position position="226"/>
    </location>
    <ligand>
        <name>substrate</name>
    </ligand>
</feature>